<dbReference type="InterPro" id="IPR009045">
    <property type="entry name" value="Zn_M74/Hedgehog-like"/>
</dbReference>
<proteinExistence type="predicted"/>
<protein>
    <submittedName>
        <fullName evidence="4">Transposase IS116/IS110/IS902 family protein</fullName>
    </submittedName>
</protein>
<dbReference type="PATRIC" id="fig|1299334.3.peg.4412"/>
<dbReference type="GO" id="GO:0003677">
    <property type="term" value="F:DNA binding"/>
    <property type="evidence" value="ECO:0007669"/>
    <property type="project" value="InterPro"/>
</dbReference>
<name>X8BE47_MYCXE</name>
<dbReference type="GO" id="GO:0004803">
    <property type="term" value="F:transposase activity"/>
    <property type="evidence" value="ECO:0007669"/>
    <property type="project" value="InterPro"/>
</dbReference>
<dbReference type="InterPro" id="IPR047650">
    <property type="entry name" value="Transpos_IS110"/>
</dbReference>
<sequence length="690" mass="75480">MALFCGIDWATDHHDVAVVDDDGRVVARGRVGNDAAGFAQLLMLLAEAGDTATQPMPVGIETDRGLWVAALRETGRVLYPINPLAASRYRARYGVSGPNRMPPMRCCWLTSCAPMPARIGRCQPTPAWRRPSGCWPELSKTRCGRANRSATKSVICWATSIRPPLSPLPSCPAGFGPRRCPAILAAAPTPTQAAKLSPARLRKLLIKAGRRRDLDRDVERLRQIFTDTYLHQPPVVENAMGIQLDALLRQFDAACAAADELAEAASAHFELHPDAAIITSFPGLGNLTGARVLAEIGDDRSRFADARGLKAFAGSARSPAPAARKPWCCIGISKTGAWPLWVRSGRWRRCAARLVHVATSMPAARPETGTAKPNGTCSTSFSASFITACKPANSTTNTGRFHLLSRMRLDFQLPEMSLVVLAATMHPRSDTSASQHESASVDAAWTRQWIHIVTTGPIALHQAEDRRTGGVDRGRRGFAVLRQRASAVRSVVAGSCSVYRRAESTRRADDKPGHRRRAGCQLAAWMPVEPGQLRRVEVEHIGVDLQAHRGQLIVNEDLVAEVIAIFEQLYQLHYPIAKIRTVDHYPAAADELSMEDNNTSAYNCRAIPGSGQWSQHAYGRAVDLNPLFNPSIDAEGAFEPKNAAAYLDRSRTDPGILHDGDPAVRVFTDRGWRWGGHWTSPVDYQHFERP</sequence>
<accession>X8BE47</accession>
<dbReference type="AlphaFoldDB" id="X8BE47"/>
<dbReference type="Pfam" id="PF02371">
    <property type="entry name" value="Transposase_20"/>
    <property type="match status" value="1"/>
</dbReference>
<feature type="domain" description="Transposase IS110-like N-terminal" evidence="1">
    <location>
        <begin position="5"/>
        <end position="93"/>
    </location>
</feature>
<feature type="domain" description="Peptidase M15C" evidence="3">
    <location>
        <begin position="609"/>
        <end position="688"/>
    </location>
</feature>
<gene>
    <name evidence="4" type="ORF">I553_6252</name>
</gene>
<dbReference type="Pfam" id="PF13539">
    <property type="entry name" value="Peptidase_M15_4"/>
    <property type="match status" value="1"/>
</dbReference>
<evidence type="ECO:0000259" key="1">
    <source>
        <dbReference type="Pfam" id="PF01548"/>
    </source>
</evidence>
<dbReference type="PANTHER" id="PTHR33055:SF3">
    <property type="entry name" value="PUTATIVE TRANSPOSASE FOR IS117-RELATED"/>
    <property type="match status" value="1"/>
</dbReference>
<comment type="caution">
    <text evidence="4">The sequence shown here is derived from an EMBL/GenBank/DDBJ whole genome shotgun (WGS) entry which is preliminary data.</text>
</comment>
<dbReference type="Pfam" id="PF01548">
    <property type="entry name" value="DEDD_Tnp_IS110"/>
    <property type="match status" value="1"/>
</dbReference>
<dbReference type="InterPro" id="IPR039561">
    <property type="entry name" value="Peptidase_M15C"/>
</dbReference>
<dbReference type="PANTHER" id="PTHR33055">
    <property type="entry name" value="TRANSPOSASE FOR INSERTION SEQUENCE ELEMENT IS1111A"/>
    <property type="match status" value="1"/>
</dbReference>
<dbReference type="GO" id="GO:0008233">
    <property type="term" value="F:peptidase activity"/>
    <property type="evidence" value="ECO:0007669"/>
    <property type="project" value="InterPro"/>
</dbReference>
<dbReference type="InterPro" id="IPR002525">
    <property type="entry name" value="Transp_IS110-like_N"/>
</dbReference>
<dbReference type="GO" id="GO:0006313">
    <property type="term" value="P:DNA transposition"/>
    <property type="evidence" value="ECO:0007669"/>
    <property type="project" value="InterPro"/>
</dbReference>
<evidence type="ECO:0000259" key="2">
    <source>
        <dbReference type="Pfam" id="PF02371"/>
    </source>
</evidence>
<dbReference type="EMBL" id="JAOB01000042">
    <property type="protein sequence ID" value="EUA42392.1"/>
    <property type="molecule type" value="Genomic_DNA"/>
</dbReference>
<reference evidence="4" key="1">
    <citation type="submission" date="2014-01" db="EMBL/GenBank/DDBJ databases">
        <authorList>
            <person name="Brown-Elliot B."/>
            <person name="Wallace R."/>
            <person name="Lenaerts A."/>
            <person name="Ordway D."/>
            <person name="DeGroote M.A."/>
            <person name="Parker T."/>
            <person name="Sizemore C."/>
            <person name="Tallon L.J."/>
            <person name="Sadzewicz L.K."/>
            <person name="Sengamalay N."/>
            <person name="Fraser C.M."/>
            <person name="Hine E."/>
            <person name="Shefchek K.A."/>
            <person name="Das S.P."/>
            <person name="Tettelin H."/>
        </authorList>
    </citation>
    <scope>NUCLEOTIDE SEQUENCE [LARGE SCALE GENOMIC DNA]</scope>
    <source>
        <strain evidence="4">4042</strain>
    </source>
</reference>
<evidence type="ECO:0000313" key="4">
    <source>
        <dbReference type="EMBL" id="EUA42392.1"/>
    </source>
</evidence>
<evidence type="ECO:0000259" key="3">
    <source>
        <dbReference type="Pfam" id="PF13539"/>
    </source>
</evidence>
<dbReference type="SUPFAM" id="SSF55166">
    <property type="entry name" value="Hedgehog/DD-peptidase"/>
    <property type="match status" value="1"/>
</dbReference>
<feature type="domain" description="Transposase IS116/IS110/IS902 C-terminal" evidence="2">
    <location>
        <begin position="276"/>
        <end position="336"/>
    </location>
</feature>
<dbReference type="Gene3D" id="3.30.1380.10">
    <property type="match status" value="1"/>
</dbReference>
<dbReference type="InterPro" id="IPR003346">
    <property type="entry name" value="Transposase_20"/>
</dbReference>
<organism evidence="4">
    <name type="scientific">Mycobacterium xenopi 4042</name>
    <dbReference type="NCBI Taxonomy" id="1299334"/>
    <lineage>
        <taxon>Bacteria</taxon>
        <taxon>Bacillati</taxon>
        <taxon>Actinomycetota</taxon>
        <taxon>Actinomycetes</taxon>
        <taxon>Mycobacteriales</taxon>
        <taxon>Mycobacteriaceae</taxon>
        <taxon>Mycobacterium</taxon>
    </lineage>
</organism>